<evidence type="ECO:0000313" key="4">
    <source>
        <dbReference type="Proteomes" id="UP000272503"/>
    </source>
</evidence>
<feature type="region of interest" description="Disordered" evidence="1">
    <location>
        <begin position="43"/>
        <end position="74"/>
    </location>
</feature>
<keyword evidence="2" id="KW-0472">Membrane</keyword>
<name>A0A3L6ZWG5_9MICO</name>
<organism evidence="3 4">
    <name type="scientific">Mycetocola tolaasinivorans</name>
    <dbReference type="NCBI Taxonomy" id="76635"/>
    <lineage>
        <taxon>Bacteria</taxon>
        <taxon>Bacillati</taxon>
        <taxon>Actinomycetota</taxon>
        <taxon>Actinomycetes</taxon>
        <taxon>Micrococcales</taxon>
        <taxon>Microbacteriaceae</taxon>
        <taxon>Mycetocola</taxon>
    </lineage>
</organism>
<protein>
    <recommendedName>
        <fullName evidence="5">DUF4232 domain-containing protein</fullName>
    </recommendedName>
</protein>
<comment type="caution">
    <text evidence="3">The sequence shown here is derived from an EMBL/GenBank/DDBJ whole genome shotgun (WGS) entry which is preliminary data.</text>
</comment>
<proteinExistence type="predicted"/>
<gene>
    <name evidence="3" type="ORF">D9V32_15615</name>
</gene>
<keyword evidence="2" id="KW-0812">Transmembrane</keyword>
<dbReference type="EMBL" id="RCUX01000019">
    <property type="protein sequence ID" value="RLP72219.1"/>
    <property type="molecule type" value="Genomic_DNA"/>
</dbReference>
<dbReference type="Proteomes" id="UP000272503">
    <property type="component" value="Unassembled WGS sequence"/>
</dbReference>
<keyword evidence="4" id="KW-1185">Reference proteome</keyword>
<sequence>MSVSPPGSGRPSKKVYARRRLLVLLGLVAAIAVVVLLIVQPGSTSERPKPQVTPITSSSSEPSPSVTPTGDAATPKCEAKQIVVSAITDKGSYAAGEKPQLKMSITNTGSDACLINAGTAKQSFTISAGDDRVWTSTDCQVEPSDQMSKIDSGQTVTSAEAISWDRTRSSAETCDGARDAVPGGGATYQLSVSIDGNKSANAKRFVLE</sequence>
<feature type="transmembrane region" description="Helical" evidence="2">
    <location>
        <begin position="21"/>
        <end position="39"/>
    </location>
</feature>
<evidence type="ECO:0000256" key="2">
    <source>
        <dbReference type="SAM" id="Phobius"/>
    </source>
</evidence>
<evidence type="ECO:0008006" key="5">
    <source>
        <dbReference type="Google" id="ProtNLM"/>
    </source>
</evidence>
<dbReference type="OrthoDB" id="5189092at2"/>
<feature type="compositionally biased region" description="Low complexity" evidence="1">
    <location>
        <begin position="53"/>
        <end position="69"/>
    </location>
</feature>
<dbReference type="RefSeq" id="WP_121649844.1">
    <property type="nucleotide sequence ID" value="NZ_RCUX01000019.1"/>
</dbReference>
<reference evidence="3 4" key="1">
    <citation type="submission" date="2018-10" db="EMBL/GenBank/DDBJ databases">
        <authorList>
            <person name="Li J."/>
        </authorList>
    </citation>
    <scope>NUCLEOTIDE SEQUENCE [LARGE SCALE GENOMIC DNA]</scope>
    <source>
        <strain evidence="3 4">IF 016277</strain>
    </source>
</reference>
<accession>A0A3L6ZWG5</accession>
<evidence type="ECO:0000313" key="3">
    <source>
        <dbReference type="EMBL" id="RLP72219.1"/>
    </source>
</evidence>
<dbReference type="AlphaFoldDB" id="A0A3L6ZWG5"/>
<evidence type="ECO:0000256" key="1">
    <source>
        <dbReference type="SAM" id="MobiDB-lite"/>
    </source>
</evidence>
<keyword evidence="2" id="KW-1133">Transmembrane helix</keyword>